<reference evidence="1" key="1">
    <citation type="submission" date="2020-10" db="EMBL/GenBank/DDBJ databases">
        <title>Connecting structure to function with the recovery of over 1000 high-quality activated sludge metagenome-assembled genomes encoding full-length rRNA genes using long-read sequencing.</title>
        <authorList>
            <person name="Singleton C.M."/>
            <person name="Petriglieri F."/>
            <person name="Kristensen J.M."/>
            <person name="Kirkegaard R.H."/>
            <person name="Michaelsen T.Y."/>
            <person name="Andersen M.H."/>
            <person name="Karst S.M."/>
            <person name="Dueholm M.S."/>
            <person name="Nielsen P.H."/>
            <person name="Albertsen M."/>
        </authorList>
    </citation>
    <scope>NUCLEOTIDE SEQUENCE</scope>
    <source>
        <strain evidence="1">Bjer_18-Q3-R1-45_BAT3C.347</strain>
    </source>
</reference>
<dbReference type="AlphaFoldDB" id="A0A9D7E8A2"/>
<name>A0A9D7E8A2_9PROT</name>
<organism evidence="1 2">
    <name type="scientific">Candidatus Methylophosphatis roskildensis</name>
    <dbReference type="NCBI Taxonomy" id="2899263"/>
    <lineage>
        <taxon>Bacteria</taxon>
        <taxon>Pseudomonadati</taxon>
        <taxon>Pseudomonadota</taxon>
        <taxon>Betaproteobacteria</taxon>
        <taxon>Nitrosomonadales</taxon>
        <taxon>Sterolibacteriaceae</taxon>
        <taxon>Candidatus Methylophosphatis</taxon>
    </lineage>
</organism>
<accession>A0A9D7E8A2</accession>
<dbReference type="EMBL" id="JADJEV010000003">
    <property type="protein sequence ID" value="MBK6972947.1"/>
    <property type="molecule type" value="Genomic_DNA"/>
</dbReference>
<protein>
    <submittedName>
        <fullName evidence="1">Host attachment protein</fullName>
    </submittedName>
</protein>
<dbReference type="Pfam" id="PF10116">
    <property type="entry name" value="Host_attach"/>
    <property type="match status" value="1"/>
</dbReference>
<sequence>MAQTTWILVANASLARFYANSGPNKGLALMKEIRHPESRQKNAALVTDRPGSMAGTAGRGVMSPHTLPKEHEARVFALELARELNQGRNGNQYQRAIIVAPPAMMGLLNDSLDSVTSNLVTDRFEKDYTKVSEKQIASQLEGCIFL</sequence>
<evidence type="ECO:0000313" key="2">
    <source>
        <dbReference type="Proteomes" id="UP000807785"/>
    </source>
</evidence>
<comment type="caution">
    <text evidence="1">The sequence shown here is derived from an EMBL/GenBank/DDBJ whole genome shotgun (WGS) entry which is preliminary data.</text>
</comment>
<dbReference type="Proteomes" id="UP000807785">
    <property type="component" value="Unassembled WGS sequence"/>
</dbReference>
<evidence type="ECO:0000313" key="1">
    <source>
        <dbReference type="EMBL" id="MBK6972947.1"/>
    </source>
</evidence>
<gene>
    <name evidence="1" type="ORF">IPH26_08285</name>
</gene>
<dbReference type="InterPro" id="IPR019291">
    <property type="entry name" value="Host_attachment_protein"/>
</dbReference>
<proteinExistence type="predicted"/>